<dbReference type="PANTHER" id="PTHR43736:SF1">
    <property type="entry name" value="DIHYDRONEOPTERIN TRIPHOSPHATE DIPHOSPHATASE"/>
    <property type="match status" value="1"/>
</dbReference>
<dbReference type="OrthoDB" id="276276at2759"/>
<accession>A0A0C3HBL7</accession>
<evidence type="ECO:0000313" key="2">
    <source>
        <dbReference type="EMBL" id="KIM99741.1"/>
    </source>
</evidence>
<dbReference type="CDD" id="cd02883">
    <property type="entry name" value="NUDIX_Hydrolase"/>
    <property type="match status" value="1"/>
</dbReference>
<organism evidence="2 3">
    <name type="scientific">Oidiodendron maius (strain Zn)</name>
    <dbReference type="NCBI Taxonomy" id="913774"/>
    <lineage>
        <taxon>Eukaryota</taxon>
        <taxon>Fungi</taxon>
        <taxon>Dikarya</taxon>
        <taxon>Ascomycota</taxon>
        <taxon>Pezizomycotina</taxon>
        <taxon>Leotiomycetes</taxon>
        <taxon>Leotiomycetes incertae sedis</taxon>
        <taxon>Myxotrichaceae</taxon>
        <taxon>Oidiodendron</taxon>
    </lineage>
</organism>
<dbReference type="PANTHER" id="PTHR43736">
    <property type="entry name" value="ADP-RIBOSE PYROPHOSPHATASE"/>
    <property type="match status" value="1"/>
</dbReference>
<dbReference type="Gene3D" id="3.90.79.10">
    <property type="entry name" value="Nucleoside Triphosphate Pyrophosphohydrolase"/>
    <property type="match status" value="1"/>
</dbReference>
<evidence type="ECO:0000259" key="1">
    <source>
        <dbReference type="PROSITE" id="PS51462"/>
    </source>
</evidence>
<feature type="domain" description="Nudix hydrolase" evidence="1">
    <location>
        <begin position="37"/>
        <end position="179"/>
    </location>
</feature>
<sequence>MPETSGTPSFNFTAHPSNSPFTASSQVYISNQPGVKYKYLATGALVFDDSNSSAPRILLIQRSASDSMPGLWEVPGGGVDDDDESILHAVARELWEEAAISTVSIGPLVGNPHFFFSPSGNQICKFNFLVEAKSVEGRLDVKLNPEEHQSFIWASEDEVRARKAGDVELEFTMTDLEATVLEAFRTRKEMEKIEASS</sequence>
<protein>
    <recommendedName>
        <fullName evidence="1">Nudix hydrolase domain-containing protein</fullName>
    </recommendedName>
</protein>
<name>A0A0C3HBL7_OIDMZ</name>
<keyword evidence="3" id="KW-1185">Reference proteome</keyword>
<dbReference type="InterPro" id="IPR000086">
    <property type="entry name" value="NUDIX_hydrolase_dom"/>
</dbReference>
<evidence type="ECO:0000313" key="3">
    <source>
        <dbReference type="Proteomes" id="UP000054321"/>
    </source>
</evidence>
<dbReference type="AlphaFoldDB" id="A0A0C3HBL7"/>
<proteinExistence type="predicted"/>
<reference evidence="3" key="2">
    <citation type="submission" date="2015-01" db="EMBL/GenBank/DDBJ databases">
        <title>Evolutionary Origins and Diversification of the Mycorrhizal Mutualists.</title>
        <authorList>
            <consortium name="DOE Joint Genome Institute"/>
            <consortium name="Mycorrhizal Genomics Consortium"/>
            <person name="Kohler A."/>
            <person name="Kuo A."/>
            <person name="Nagy L.G."/>
            <person name="Floudas D."/>
            <person name="Copeland A."/>
            <person name="Barry K.W."/>
            <person name="Cichocki N."/>
            <person name="Veneault-Fourrey C."/>
            <person name="LaButti K."/>
            <person name="Lindquist E.A."/>
            <person name="Lipzen A."/>
            <person name="Lundell T."/>
            <person name="Morin E."/>
            <person name="Murat C."/>
            <person name="Riley R."/>
            <person name="Ohm R."/>
            <person name="Sun H."/>
            <person name="Tunlid A."/>
            <person name="Henrissat B."/>
            <person name="Grigoriev I.V."/>
            <person name="Hibbett D.S."/>
            <person name="Martin F."/>
        </authorList>
    </citation>
    <scope>NUCLEOTIDE SEQUENCE [LARGE SCALE GENOMIC DNA]</scope>
    <source>
        <strain evidence="3">Zn</strain>
    </source>
</reference>
<dbReference type="InterPro" id="IPR015797">
    <property type="entry name" value="NUDIX_hydrolase-like_dom_sf"/>
</dbReference>
<dbReference type="SUPFAM" id="SSF55811">
    <property type="entry name" value="Nudix"/>
    <property type="match status" value="1"/>
</dbReference>
<dbReference type="HOGENOM" id="CLU_067850_0_0_1"/>
<dbReference type="Pfam" id="PF00293">
    <property type="entry name" value="NUDIX"/>
    <property type="match status" value="1"/>
</dbReference>
<reference evidence="2 3" key="1">
    <citation type="submission" date="2014-04" db="EMBL/GenBank/DDBJ databases">
        <authorList>
            <consortium name="DOE Joint Genome Institute"/>
            <person name="Kuo A."/>
            <person name="Martino E."/>
            <person name="Perotto S."/>
            <person name="Kohler A."/>
            <person name="Nagy L.G."/>
            <person name="Floudas D."/>
            <person name="Copeland A."/>
            <person name="Barry K.W."/>
            <person name="Cichocki N."/>
            <person name="Veneault-Fourrey C."/>
            <person name="LaButti K."/>
            <person name="Lindquist E.A."/>
            <person name="Lipzen A."/>
            <person name="Lundell T."/>
            <person name="Morin E."/>
            <person name="Murat C."/>
            <person name="Sun H."/>
            <person name="Tunlid A."/>
            <person name="Henrissat B."/>
            <person name="Grigoriev I.V."/>
            <person name="Hibbett D.S."/>
            <person name="Martin F."/>
            <person name="Nordberg H.P."/>
            <person name="Cantor M.N."/>
            <person name="Hua S.X."/>
        </authorList>
    </citation>
    <scope>NUCLEOTIDE SEQUENCE [LARGE SCALE GENOMIC DNA]</scope>
    <source>
        <strain evidence="2 3">Zn</strain>
    </source>
</reference>
<dbReference type="EMBL" id="KN832878">
    <property type="protein sequence ID" value="KIM99741.1"/>
    <property type="molecule type" value="Genomic_DNA"/>
</dbReference>
<dbReference type="InParanoid" id="A0A0C3HBL7"/>
<dbReference type="Proteomes" id="UP000054321">
    <property type="component" value="Unassembled WGS sequence"/>
</dbReference>
<gene>
    <name evidence="2" type="ORF">OIDMADRAFT_146347</name>
</gene>
<dbReference type="PROSITE" id="PS51462">
    <property type="entry name" value="NUDIX"/>
    <property type="match status" value="1"/>
</dbReference>